<comment type="caution">
    <text evidence="4">The sequence shown here is derived from an EMBL/GenBank/DDBJ whole genome shotgun (WGS) entry which is preliminary data.</text>
</comment>
<reference evidence="4" key="2">
    <citation type="journal article" date="2021" name="PeerJ">
        <title>Extensive microbial diversity within the chicken gut microbiome revealed by metagenomics and culture.</title>
        <authorList>
            <person name="Gilroy R."/>
            <person name="Ravi A."/>
            <person name="Getino M."/>
            <person name="Pursley I."/>
            <person name="Horton D.L."/>
            <person name="Alikhan N.F."/>
            <person name="Baker D."/>
            <person name="Gharbi K."/>
            <person name="Hall N."/>
            <person name="Watson M."/>
            <person name="Adriaenssens E.M."/>
            <person name="Foster-Nyarko E."/>
            <person name="Jarju S."/>
            <person name="Secka A."/>
            <person name="Antonio M."/>
            <person name="Oren A."/>
            <person name="Chaudhuri R.R."/>
            <person name="La Ragione R."/>
            <person name="Hildebrand F."/>
            <person name="Pallen M.J."/>
        </authorList>
    </citation>
    <scope>NUCLEOTIDE SEQUENCE</scope>
    <source>
        <strain evidence="4">ChiGjej1B1-2707</strain>
    </source>
</reference>
<name>A0A9D1A2F1_9ACTN</name>
<gene>
    <name evidence="4" type="primary">rsmD</name>
    <name evidence="4" type="ORF">IAA69_06160</name>
</gene>
<dbReference type="GO" id="GO:0003676">
    <property type="term" value="F:nucleic acid binding"/>
    <property type="evidence" value="ECO:0007669"/>
    <property type="project" value="InterPro"/>
</dbReference>
<proteinExistence type="predicted"/>
<protein>
    <submittedName>
        <fullName evidence="4">16S rRNA (Guanine(966)-N(2))-methyltransferase RsmD</fullName>
        <ecNumber evidence="4">2.1.1.171</ecNumber>
    </submittedName>
</protein>
<dbReference type="InterPro" id="IPR004398">
    <property type="entry name" value="RNA_MeTrfase_RsmD"/>
</dbReference>
<evidence type="ECO:0000313" key="5">
    <source>
        <dbReference type="Proteomes" id="UP000824261"/>
    </source>
</evidence>
<evidence type="ECO:0000256" key="2">
    <source>
        <dbReference type="ARBA" id="ARBA00022679"/>
    </source>
</evidence>
<reference evidence="4" key="1">
    <citation type="submission" date="2020-10" db="EMBL/GenBank/DDBJ databases">
        <authorList>
            <person name="Gilroy R."/>
        </authorList>
    </citation>
    <scope>NUCLEOTIDE SEQUENCE</scope>
    <source>
        <strain evidence="4">ChiGjej1B1-2707</strain>
    </source>
</reference>
<dbReference type="GO" id="GO:0052913">
    <property type="term" value="F:16S rRNA (guanine(966)-N(2))-methyltransferase activity"/>
    <property type="evidence" value="ECO:0007669"/>
    <property type="project" value="UniProtKB-EC"/>
</dbReference>
<evidence type="ECO:0000256" key="3">
    <source>
        <dbReference type="SAM" id="MobiDB-lite"/>
    </source>
</evidence>
<organism evidence="4 5">
    <name type="scientific">Candidatus Aveggerthella stercoripullorum</name>
    <dbReference type="NCBI Taxonomy" id="2840688"/>
    <lineage>
        <taxon>Bacteria</taxon>
        <taxon>Bacillati</taxon>
        <taxon>Actinomycetota</taxon>
        <taxon>Coriobacteriia</taxon>
        <taxon>Eggerthellales</taxon>
        <taxon>Eggerthellaceae</taxon>
        <taxon>Eggerthellaceae incertae sedis</taxon>
        <taxon>Candidatus Aveggerthella</taxon>
    </lineage>
</organism>
<dbReference type="EMBL" id="DVGB01000075">
    <property type="protein sequence ID" value="HIR01828.1"/>
    <property type="molecule type" value="Genomic_DNA"/>
</dbReference>
<dbReference type="NCBIfam" id="TIGR00095">
    <property type="entry name" value="16S rRNA (guanine(966)-N(2))-methyltransferase RsmD"/>
    <property type="match status" value="1"/>
</dbReference>
<dbReference type="PANTHER" id="PTHR43542">
    <property type="entry name" value="METHYLTRANSFERASE"/>
    <property type="match status" value="1"/>
</dbReference>
<dbReference type="InterPro" id="IPR029063">
    <property type="entry name" value="SAM-dependent_MTases_sf"/>
</dbReference>
<dbReference type="Proteomes" id="UP000824261">
    <property type="component" value="Unassembled WGS sequence"/>
</dbReference>
<dbReference type="Gene3D" id="3.40.50.150">
    <property type="entry name" value="Vaccinia Virus protein VP39"/>
    <property type="match status" value="1"/>
</dbReference>
<feature type="region of interest" description="Disordered" evidence="3">
    <location>
        <begin position="96"/>
        <end position="118"/>
    </location>
</feature>
<dbReference type="PROSITE" id="PS00092">
    <property type="entry name" value="N6_MTASE"/>
    <property type="match status" value="1"/>
</dbReference>
<dbReference type="PIRSF" id="PIRSF004553">
    <property type="entry name" value="CHP00095"/>
    <property type="match status" value="1"/>
</dbReference>
<dbReference type="InterPro" id="IPR002052">
    <property type="entry name" value="DNA_methylase_N6_adenine_CS"/>
</dbReference>
<evidence type="ECO:0000256" key="1">
    <source>
        <dbReference type="ARBA" id="ARBA00022603"/>
    </source>
</evidence>
<sequence length="230" mass="24652">MRIIAGEWRGRPLAAPKGTDTRPTADRVRESLMSALASERGGFEGAVVLDAFAGSGALGLEALSRGASCAHFFEKDSAALRALCANFEKLGLAAGGPSRGGRNARRGGFAAEGAKTGAQRARLHREDVLKRPPTFVRPSFDLVFFDPPYAYDACEVLGVVRALEEAGALANDAVVCYEHDKRQDFSEGALAEELVRLQLTVVSRKVYGGTVIEIMRRRLDDVDGAGEEAR</sequence>
<dbReference type="Pfam" id="PF03602">
    <property type="entry name" value="Cons_hypoth95"/>
    <property type="match status" value="2"/>
</dbReference>
<dbReference type="EC" id="2.1.1.171" evidence="4"/>
<accession>A0A9D1A2F1</accession>
<dbReference type="AlphaFoldDB" id="A0A9D1A2F1"/>
<keyword evidence="2 4" id="KW-0808">Transferase</keyword>
<evidence type="ECO:0000313" key="4">
    <source>
        <dbReference type="EMBL" id="HIR01828.1"/>
    </source>
</evidence>
<dbReference type="SUPFAM" id="SSF53335">
    <property type="entry name" value="S-adenosyl-L-methionine-dependent methyltransferases"/>
    <property type="match status" value="1"/>
</dbReference>
<keyword evidence="1 4" id="KW-0489">Methyltransferase</keyword>
<dbReference type="PANTHER" id="PTHR43542:SF1">
    <property type="entry name" value="METHYLTRANSFERASE"/>
    <property type="match status" value="1"/>
</dbReference>